<dbReference type="PANTHER" id="PTHR30204:SF67">
    <property type="entry name" value="HTH-TYPE TRANSCRIPTIONAL REGULATOR MLRA-RELATED"/>
    <property type="match status" value="1"/>
</dbReference>
<evidence type="ECO:0000256" key="3">
    <source>
        <dbReference type="ARBA" id="ARBA00023163"/>
    </source>
</evidence>
<evidence type="ECO:0000256" key="2">
    <source>
        <dbReference type="ARBA" id="ARBA00023125"/>
    </source>
</evidence>
<evidence type="ECO:0000259" key="4">
    <source>
        <dbReference type="PROSITE" id="PS50937"/>
    </source>
</evidence>
<keyword evidence="2" id="KW-0238">DNA-binding</keyword>
<dbReference type="OrthoDB" id="9800334at2"/>
<dbReference type="InterPro" id="IPR009061">
    <property type="entry name" value="DNA-bd_dom_put_sf"/>
</dbReference>
<dbReference type="GO" id="GO:0003677">
    <property type="term" value="F:DNA binding"/>
    <property type="evidence" value="ECO:0007669"/>
    <property type="project" value="UniProtKB-KW"/>
</dbReference>
<dbReference type="Gene3D" id="1.10.1660.10">
    <property type="match status" value="1"/>
</dbReference>
<name>A0A222FJK9_9GAMM</name>
<dbReference type="PROSITE" id="PS50937">
    <property type="entry name" value="HTH_MERR_2"/>
    <property type="match status" value="1"/>
</dbReference>
<dbReference type="PANTHER" id="PTHR30204">
    <property type="entry name" value="REDOX-CYCLING DRUG-SENSING TRANSCRIPTIONAL ACTIVATOR SOXR"/>
    <property type="match status" value="1"/>
</dbReference>
<dbReference type="RefSeq" id="WP_094059862.1">
    <property type="nucleotide sequence ID" value="NZ_CP022530.1"/>
</dbReference>
<feature type="domain" description="HTH merR-type" evidence="4">
    <location>
        <begin position="4"/>
        <end position="73"/>
    </location>
</feature>
<keyword evidence="6" id="KW-1185">Reference proteome</keyword>
<dbReference type="CDD" id="cd01104">
    <property type="entry name" value="HTH_MlrA-CarA"/>
    <property type="match status" value="1"/>
</dbReference>
<evidence type="ECO:0000313" key="5">
    <source>
        <dbReference type="EMBL" id="ASP38674.1"/>
    </source>
</evidence>
<dbReference type="Pfam" id="PF13411">
    <property type="entry name" value="MerR_1"/>
    <property type="match status" value="1"/>
</dbReference>
<organism evidence="5 6">
    <name type="scientific">Bacterioplanes sanyensis</name>
    <dbReference type="NCBI Taxonomy" id="1249553"/>
    <lineage>
        <taxon>Bacteria</taxon>
        <taxon>Pseudomonadati</taxon>
        <taxon>Pseudomonadota</taxon>
        <taxon>Gammaproteobacteria</taxon>
        <taxon>Oceanospirillales</taxon>
        <taxon>Oceanospirillaceae</taxon>
        <taxon>Bacterioplanes</taxon>
    </lineage>
</organism>
<sequence>MNEAYPIREFARLTGVNPVTLRAWERRYGIIKPHRTDKGHRLYDDEHIGRVKNILYWLDQGYPIRQVKLLMKDNSEQNQEQDDNWQSLQQQMITVATNLDGQRLDQLWTDGLACYPMAIYYERCLLPVLQHVRSQHEQPLLARSFEHLLRRKLYTLIQQQQKNNDGPALLLATNHEDAELQLLACAYALGAAAFQVNYFGPKLSPVDLNLAATSLACERVWLHVHPCSLTEGKQWLQQLNAIRSLVFLSGAVPDCEDSASHIHQLPDAMGKQVHAFITTPGGDL</sequence>
<reference evidence="5 6" key="1">
    <citation type="submission" date="2017-07" db="EMBL/GenBank/DDBJ databases">
        <title>Annotated genome sequence of Bacterioplanes sanyensis isolated from Red Sea.</title>
        <authorList>
            <person name="Rehman Z.U."/>
        </authorList>
    </citation>
    <scope>NUCLEOTIDE SEQUENCE [LARGE SCALE GENOMIC DNA]</scope>
    <source>
        <strain evidence="5 6">NV9</strain>
    </source>
</reference>
<dbReference type="InterPro" id="IPR000551">
    <property type="entry name" value="MerR-type_HTH_dom"/>
</dbReference>
<dbReference type="Proteomes" id="UP000202440">
    <property type="component" value="Chromosome"/>
</dbReference>
<accession>A0A222FJK9</accession>
<evidence type="ECO:0000256" key="1">
    <source>
        <dbReference type="ARBA" id="ARBA00023015"/>
    </source>
</evidence>
<proteinExistence type="predicted"/>
<dbReference type="GO" id="GO:0003700">
    <property type="term" value="F:DNA-binding transcription factor activity"/>
    <property type="evidence" value="ECO:0007669"/>
    <property type="project" value="InterPro"/>
</dbReference>
<dbReference type="EMBL" id="CP022530">
    <property type="protein sequence ID" value="ASP38674.1"/>
    <property type="molecule type" value="Genomic_DNA"/>
</dbReference>
<protein>
    <recommendedName>
        <fullName evidence="4">HTH merR-type domain-containing protein</fullName>
    </recommendedName>
</protein>
<keyword evidence="1" id="KW-0805">Transcription regulation</keyword>
<dbReference type="AlphaFoldDB" id="A0A222FJK9"/>
<dbReference type="InterPro" id="IPR047057">
    <property type="entry name" value="MerR_fam"/>
</dbReference>
<gene>
    <name evidence="5" type="ORF">CHH28_08275</name>
</gene>
<dbReference type="KEGG" id="bsan:CHH28_08275"/>
<evidence type="ECO:0000313" key="6">
    <source>
        <dbReference type="Proteomes" id="UP000202440"/>
    </source>
</evidence>
<dbReference type="SUPFAM" id="SSF46955">
    <property type="entry name" value="Putative DNA-binding domain"/>
    <property type="match status" value="1"/>
</dbReference>
<dbReference type="SMART" id="SM00422">
    <property type="entry name" value="HTH_MERR"/>
    <property type="match status" value="1"/>
</dbReference>
<keyword evidence="3" id="KW-0804">Transcription</keyword>